<dbReference type="InterPro" id="IPR004360">
    <property type="entry name" value="Glyas_Fos-R_dOase_dom"/>
</dbReference>
<dbReference type="EMBL" id="JBHSRF010000135">
    <property type="protein sequence ID" value="MFC6087384.1"/>
    <property type="molecule type" value="Genomic_DNA"/>
</dbReference>
<evidence type="ECO:0000313" key="2">
    <source>
        <dbReference type="EMBL" id="MFC6087384.1"/>
    </source>
</evidence>
<accession>A0ABW1NVI8</accession>
<dbReference type="RefSeq" id="WP_380763581.1">
    <property type="nucleotide sequence ID" value="NZ_JBHSRF010000135.1"/>
</dbReference>
<dbReference type="Gene3D" id="3.10.180.10">
    <property type="entry name" value="2,3-Dihydroxybiphenyl 1,2-Dioxygenase, domain 1"/>
    <property type="match status" value="1"/>
</dbReference>
<dbReference type="PROSITE" id="PS51819">
    <property type="entry name" value="VOC"/>
    <property type="match status" value="1"/>
</dbReference>
<dbReference type="InterPro" id="IPR029068">
    <property type="entry name" value="Glyas_Bleomycin-R_OHBP_Dase"/>
</dbReference>
<protein>
    <submittedName>
        <fullName evidence="2">VOC family protein</fullName>
    </submittedName>
</protein>
<reference evidence="3" key="1">
    <citation type="journal article" date="2019" name="Int. J. Syst. Evol. Microbiol.">
        <title>The Global Catalogue of Microorganisms (GCM) 10K type strain sequencing project: providing services to taxonomists for standard genome sequencing and annotation.</title>
        <authorList>
            <consortium name="The Broad Institute Genomics Platform"/>
            <consortium name="The Broad Institute Genome Sequencing Center for Infectious Disease"/>
            <person name="Wu L."/>
            <person name="Ma J."/>
        </authorList>
    </citation>
    <scope>NUCLEOTIDE SEQUENCE [LARGE SCALE GENOMIC DNA]</scope>
    <source>
        <strain evidence="3">JCM 30346</strain>
    </source>
</reference>
<proteinExistence type="predicted"/>
<dbReference type="Pfam" id="PF00903">
    <property type="entry name" value="Glyoxalase"/>
    <property type="match status" value="1"/>
</dbReference>
<feature type="domain" description="VOC" evidence="1">
    <location>
        <begin position="14"/>
        <end position="136"/>
    </location>
</feature>
<sequence length="201" mass="21255">MSTNGESAASFDMKIEMVVVPVSDVERAKEFYVGLGWRLDITPPGLVQLTPPGSGCSVLFGANLTSATPGSATSYVIVSDIEAARNALIAAGVGVEEIYHVGPNGRAAGRDPERRTYSSFASFGDPDGNTWVLQEITARLPGRVDAAPASYTTVGELAGALRRAEAAHGEHEKRTGERDPDWPAWYAGYMLAEQAGTELPA</sequence>
<dbReference type="SUPFAM" id="SSF54593">
    <property type="entry name" value="Glyoxalase/Bleomycin resistance protein/Dihydroxybiphenyl dioxygenase"/>
    <property type="match status" value="1"/>
</dbReference>
<comment type="caution">
    <text evidence="2">The sequence shown here is derived from an EMBL/GenBank/DDBJ whole genome shotgun (WGS) entry which is preliminary data.</text>
</comment>
<keyword evidence="3" id="KW-1185">Reference proteome</keyword>
<gene>
    <name evidence="2" type="ORF">ACFP1K_39885</name>
</gene>
<evidence type="ECO:0000313" key="3">
    <source>
        <dbReference type="Proteomes" id="UP001596137"/>
    </source>
</evidence>
<evidence type="ECO:0000259" key="1">
    <source>
        <dbReference type="PROSITE" id="PS51819"/>
    </source>
</evidence>
<dbReference type="Proteomes" id="UP001596137">
    <property type="component" value="Unassembled WGS sequence"/>
</dbReference>
<dbReference type="InterPro" id="IPR037523">
    <property type="entry name" value="VOC_core"/>
</dbReference>
<name>A0ABW1NVI8_9ACTN</name>
<organism evidence="2 3">
    <name type="scientific">Sphaerisporangium aureirubrum</name>
    <dbReference type="NCBI Taxonomy" id="1544736"/>
    <lineage>
        <taxon>Bacteria</taxon>
        <taxon>Bacillati</taxon>
        <taxon>Actinomycetota</taxon>
        <taxon>Actinomycetes</taxon>
        <taxon>Streptosporangiales</taxon>
        <taxon>Streptosporangiaceae</taxon>
        <taxon>Sphaerisporangium</taxon>
    </lineage>
</organism>